<dbReference type="InterPro" id="IPR035965">
    <property type="entry name" value="PAS-like_dom_sf"/>
</dbReference>
<dbReference type="EC" id="2.7.7.65" evidence="2"/>
<dbReference type="CDD" id="cd01949">
    <property type="entry name" value="GGDEF"/>
    <property type="match status" value="1"/>
</dbReference>
<comment type="cofactor">
    <cofactor evidence="1">
        <name>Mg(2+)</name>
        <dbReference type="ChEBI" id="CHEBI:18420"/>
    </cofactor>
</comment>
<dbReference type="PANTHER" id="PTHR45138">
    <property type="entry name" value="REGULATORY COMPONENTS OF SENSORY TRANSDUCTION SYSTEM"/>
    <property type="match status" value="1"/>
</dbReference>
<evidence type="ECO:0000313" key="6">
    <source>
        <dbReference type="EMBL" id="ART81367.1"/>
    </source>
</evidence>
<dbReference type="NCBIfam" id="TIGR00254">
    <property type="entry name" value="GGDEF"/>
    <property type="match status" value="1"/>
</dbReference>
<gene>
    <name evidence="6" type="ORF">CBP31_00895</name>
</gene>
<dbReference type="RefSeq" id="WP_087034452.1">
    <property type="nucleotide sequence ID" value="NZ_CP021377.1"/>
</dbReference>
<dbReference type="PROSITE" id="PS50887">
    <property type="entry name" value="GGDEF"/>
    <property type="match status" value="1"/>
</dbReference>
<dbReference type="InterPro" id="IPR050469">
    <property type="entry name" value="Diguanylate_Cyclase"/>
</dbReference>
<dbReference type="KEGG" id="opf:CBP31_00895"/>
<proteinExistence type="predicted"/>
<comment type="catalytic activity">
    <reaction evidence="3">
        <text>2 GTP = 3',3'-c-di-GMP + 2 diphosphate</text>
        <dbReference type="Rhea" id="RHEA:24898"/>
        <dbReference type="ChEBI" id="CHEBI:33019"/>
        <dbReference type="ChEBI" id="CHEBI:37565"/>
        <dbReference type="ChEBI" id="CHEBI:58805"/>
        <dbReference type="EC" id="2.7.7.65"/>
    </reaction>
</comment>
<dbReference type="AlphaFoldDB" id="A0A1Y0D2B3"/>
<dbReference type="InterPro" id="IPR013767">
    <property type="entry name" value="PAS_fold"/>
</dbReference>
<evidence type="ECO:0000256" key="1">
    <source>
        <dbReference type="ARBA" id="ARBA00001946"/>
    </source>
</evidence>
<dbReference type="Pfam" id="PF00989">
    <property type="entry name" value="PAS"/>
    <property type="match status" value="1"/>
</dbReference>
<evidence type="ECO:0000256" key="3">
    <source>
        <dbReference type="ARBA" id="ARBA00034247"/>
    </source>
</evidence>
<dbReference type="InterPro" id="IPR029016">
    <property type="entry name" value="GAF-like_dom_sf"/>
</dbReference>
<dbReference type="SMART" id="SM00091">
    <property type="entry name" value="PAS"/>
    <property type="match status" value="1"/>
</dbReference>
<dbReference type="InterPro" id="IPR029787">
    <property type="entry name" value="Nucleotide_cyclase"/>
</dbReference>
<dbReference type="Gene3D" id="3.30.450.20">
    <property type="entry name" value="PAS domain"/>
    <property type="match status" value="1"/>
</dbReference>
<evidence type="ECO:0000256" key="2">
    <source>
        <dbReference type="ARBA" id="ARBA00012528"/>
    </source>
</evidence>
<dbReference type="SUPFAM" id="SSF55073">
    <property type="entry name" value="Nucleotide cyclase"/>
    <property type="match status" value="1"/>
</dbReference>
<dbReference type="OrthoDB" id="5800589at2"/>
<keyword evidence="7" id="KW-1185">Reference proteome</keyword>
<reference evidence="6 7" key="1">
    <citation type="journal article" date="2014" name="Int. J. Syst. Evol. Microbiol.">
        <title>Oceanisphaera profunda sp. nov., a marine bacterium isolated from deep-sea sediment, and emended description of the genus Oceanisphaera.</title>
        <authorList>
            <person name="Xu Z."/>
            <person name="Zhang X.Y."/>
            <person name="Su H.N."/>
            <person name="Yu Z.C."/>
            <person name="Liu C."/>
            <person name="Li H."/>
            <person name="Chen X.L."/>
            <person name="Song X.Y."/>
            <person name="Xie B.B."/>
            <person name="Qin Q.L."/>
            <person name="Zhou B.C."/>
            <person name="Shi M."/>
            <person name="Huang Y."/>
            <person name="Zhang Y.Z."/>
        </authorList>
    </citation>
    <scope>NUCLEOTIDE SEQUENCE [LARGE SCALE GENOMIC DNA]</scope>
    <source>
        <strain evidence="6 7">SM1222</strain>
    </source>
</reference>
<dbReference type="InterPro" id="IPR043128">
    <property type="entry name" value="Rev_trsase/Diguanyl_cyclase"/>
</dbReference>
<organism evidence="6 7">
    <name type="scientific">Oceanisphaera profunda</name>
    <dbReference type="NCBI Taxonomy" id="1416627"/>
    <lineage>
        <taxon>Bacteria</taxon>
        <taxon>Pseudomonadati</taxon>
        <taxon>Pseudomonadota</taxon>
        <taxon>Gammaproteobacteria</taxon>
        <taxon>Aeromonadales</taxon>
        <taxon>Aeromonadaceae</taxon>
        <taxon>Oceanisphaera</taxon>
    </lineage>
</organism>
<evidence type="ECO:0000313" key="7">
    <source>
        <dbReference type="Proteomes" id="UP000243937"/>
    </source>
</evidence>
<dbReference type="SUPFAM" id="SSF55785">
    <property type="entry name" value="PYP-like sensor domain (PAS domain)"/>
    <property type="match status" value="1"/>
</dbReference>
<dbReference type="CDD" id="cd00130">
    <property type="entry name" value="PAS"/>
    <property type="match status" value="1"/>
</dbReference>
<feature type="domain" description="GGDEF" evidence="5">
    <location>
        <begin position="338"/>
        <end position="471"/>
    </location>
</feature>
<dbReference type="NCBIfam" id="TIGR00229">
    <property type="entry name" value="sensory_box"/>
    <property type="match status" value="1"/>
</dbReference>
<dbReference type="InterPro" id="IPR003018">
    <property type="entry name" value="GAF"/>
</dbReference>
<dbReference type="SUPFAM" id="SSF55781">
    <property type="entry name" value="GAF domain-like"/>
    <property type="match status" value="1"/>
</dbReference>
<dbReference type="Pfam" id="PF01590">
    <property type="entry name" value="GAF"/>
    <property type="match status" value="1"/>
</dbReference>
<name>A0A1Y0D2B3_9GAMM</name>
<dbReference type="Gene3D" id="3.30.450.40">
    <property type="match status" value="1"/>
</dbReference>
<accession>A0A1Y0D2B3</accession>
<evidence type="ECO:0000259" key="5">
    <source>
        <dbReference type="PROSITE" id="PS50887"/>
    </source>
</evidence>
<dbReference type="GO" id="GO:0052621">
    <property type="term" value="F:diguanylate cyclase activity"/>
    <property type="evidence" value="ECO:0007669"/>
    <property type="project" value="UniProtKB-EC"/>
</dbReference>
<dbReference type="PROSITE" id="PS50112">
    <property type="entry name" value="PAS"/>
    <property type="match status" value="1"/>
</dbReference>
<feature type="domain" description="PAS" evidence="4">
    <location>
        <begin position="23"/>
        <end position="79"/>
    </location>
</feature>
<dbReference type="Pfam" id="PF00990">
    <property type="entry name" value="GGDEF"/>
    <property type="match status" value="1"/>
</dbReference>
<dbReference type="GO" id="GO:0006355">
    <property type="term" value="P:regulation of DNA-templated transcription"/>
    <property type="evidence" value="ECO:0007669"/>
    <property type="project" value="InterPro"/>
</dbReference>
<dbReference type="FunFam" id="3.30.70.270:FF:000001">
    <property type="entry name" value="Diguanylate cyclase domain protein"/>
    <property type="match status" value="1"/>
</dbReference>
<dbReference type="SMART" id="SM00267">
    <property type="entry name" value="GGDEF"/>
    <property type="match status" value="1"/>
</dbReference>
<dbReference type="InterPro" id="IPR000014">
    <property type="entry name" value="PAS"/>
</dbReference>
<sequence>MQDNKETTAASVTDSNMNIDAISPPVLTEIFDSFSEAVVVADTSRQIVYVNSATESLFGYSKDQLYGHETKILYADEHDFSEQGKKRFNPTSKISAETYRVAYQRMDGGMFLGLTTGSAMHSSEGALVGYIGIIRPARTSDQSLDTLQQVHAIASDVSLTDTQKIDAVLKVGLSHFGLEVAIQARIKGSEYLVEHCIDHYEQLTPHTTFDFSETYCAHTFHASGPIGFHFAGESEIRNHPCYRNFKLESYIGIPLEVDGKLYGTISFSGYSPTEPFCKDDYILMALLADTVSYIIYRKTVEDKLLELARTDELTGLANRRSTLERLREHAKLSYRSGGYLTVLSIDLDFFKKINDNWGHSAGDAALVGFADIAATLGRDIDFCGRMGGEEFIFVLPNTDSRGGVNLGNRLRERLAAAPIKLDNNESVTLSVSVGVAMLEKGESLESLLARADEATYAAKRGGRDRVCISELNN</sequence>
<dbReference type="PANTHER" id="PTHR45138:SF9">
    <property type="entry name" value="DIGUANYLATE CYCLASE DGCM-RELATED"/>
    <property type="match status" value="1"/>
</dbReference>
<evidence type="ECO:0000259" key="4">
    <source>
        <dbReference type="PROSITE" id="PS50112"/>
    </source>
</evidence>
<protein>
    <recommendedName>
        <fullName evidence="2">diguanylate cyclase</fullName>
        <ecNumber evidence="2">2.7.7.65</ecNumber>
    </recommendedName>
</protein>
<dbReference type="Gene3D" id="3.30.70.270">
    <property type="match status" value="1"/>
</dbReference>
<dbReference type="InterPro" id="IPR000160">
    <property type="entry name" value="GGDEF_dom"/>
</dbReference>
<dbReference type="EMBL" id="CP021377">
    <property type="protein sequence ID" value="ART81367.1"/>
    <property type="molecule type" value="Genomic_DNA"/>
</dbReference>
<dbReference type="Proteomes" id="UP000243937">
    <property type="component" value="Chromosome"/>
</dbReference>